<dbReference type="Proteomes" id="UP000007110">
    <property type="component" value="Unassembled WGS sequence"/>
</dbReference>
<dbReference type="RefSeq" id="XP_030844467.1">
    <property type="nucleotide sequence ID" value="XM_030988607.1"/>
</dbReference>
<dbReference type="GO" id="GO:0046872">
    <property type="term" value="F:metal ion binding"/>
    <property type="evidence" value="ECO:0007669"/>
    <property type="project" value="UniProtKB-KW"/>
</dbReference>
<proteinExistence type="inferred from homology"/>
<feature type="domain" description="Fe2OG dioxygenase" evidence="2">
    <location>
        <begin position="174"/>
        <end position="281"/>
    </location>
</feature>
<comment type="similarity">
    <text evidence="1">Belongs to the iron/ascorbate-dependent oxidoreductase family.</text>
</comment>
<accession>A0A7M7P6A0</accession>
<dbReference type="GO" id="GO:0016491">
    <property type="term" value="F:oxidoreductase activity"/>
    <property type="evidence" value="ECO:0007669"/>
    <property type="project" value="UniProtKB-KW"/>
</dbReference>
<dbReference type="PROSITE" id="PS51471">
    <property type="entry name" value="FE2OG_OXY"/>
    <property type="match status" value="1"/>
</dbReference>
<dbReference type="PANTHER" id="PTHR47990">
    <property type="entry name" value="2-OXOGLUTARATE (2OG) AND FE(II)-DEPENDENT OXYGENASE SUPERFAMILY PROTEIN-RELATED"/>
    <property type="match status" value="1"/>
</dbReference>
<dbReference type="InParanoid" id="A0A7M7P6A0"/>
<evidence type="ECO:0000259" key="2">
    <source>
        <dbReference type="PROSITE" id="PS51471"/>
    </source>
</evidence>
<evidence type="ECO:0000313" key="3">
    <source>
        <dbReference type="EnsemblMetazoa" id="XP_030844467"/>
    </source>
</evidence>
<dbReference type="EnsemblMetazoa" id="XM_030988607">
    <property type="protein sequence ID" value="XP_030844467"/>
    <property type="gene ID" value="LOC105444713"/>
</dbReference>
<dbReference type="Pfam" id="PF03171">
    <property type="entry name" value="2OG-FeII_Oxy"/>
    <property type="match status" value="1"/>
</dbReference>
<dbReference type="Gene3D" id="2.60.120.330">
    <property type="entry name" value="B-lactam Antibiotic, Isopenicillin N Synthase, Chain"/>
    <property type="match status" value="1"/>
</dbReference>
<dbReference type="AlphaFoldDB" id="A0A7M7P6A0"/>
<dbReference type="GeneID" id="105444713"/>
<dbReference type="KEGG" id="spu:105444713"/>
<reference evidence="4" key="1">
    <citation type="submission" date="2015-02" db="EMBL/GenBank/DDBJ databases">
        <title>Genome sequencing for Strongylocentrotus purpuratus.</title>
        <authorList>
            <person name="Murali S."/>
            <person name="Liu Y."/>
            <person name="Vee V."/>
            <person name="English A."/>
            <person name="Wang M."/>
            <person name="Skinner E."/>
            <person name="Han Y."/>
            <person name="Muzny D.M."/>
            <person name="Worley K.C."/>
            <person name="Gibbs R.A."/>
        </authorList>
    </citation>
    <scope>NUCLEOTIDE SEQUENCE</scope>
</reference>
<keyword evidence="4" id="KW-1185">Reference proteome</keyword>
<keyword evidence="1" id="KW-0408">Iron</keyword>
<dbReference type="InterPro" id="IPR005123">
    <property type="entry name" value="Oxoglu/Fe-dep_dioxygenase_dom"/>
</dbReference>
<evidence type="ECO:0000256" key="1">
    <source>
        <dbReference type="RuleBase" id="RU003682"/>
    </source>
</evidence>
<dbReference type="InterPro" id="IPR027443">
    <property type="entry name" value="IPNS-like_sf"/>
</dbReference>
<keyword evidence="1" id="KW-0479">Metal-binding</keyword>
<dbReference type="InterPro" id="IPR044861">
    <property type="entry name" value="IPNS-like_FE2OG_OXY"/>
</dbReference>
<protein>
    <recommendedName>
        <fullName evidence="2">Fe2OG dioxygenase domain-containing protein</fullName>
    </recommendedName>
</protein>
<dbReference type="OMA" id="AKYEVVT"/>
<dbReference type="SUPFAM" id="SSF51197">
    <property type="entry name" value="Clavaminate synthase-like"/>
    <property type="match status" value="1"/>
</dbReference>
<dbReference type="InterPro" id="IPR026992">
    <property type="entry name" value="DIOX_N"/>
</dbReference>
<dbReference type="InterPro" id="IPR050231">
    <property type="entry name" value="Iron_ascorbate_oxido_reductase"/>
</dbReference>
<sequence length="322" mass="36935">MPAIMVDAVPIIDFSAYSLDRESPDPEGFQKLIDDVHQALTTIGFMYLKNFGIPAQKINDAFAYSKMFFSLPLDEKMTCVGEHCFHGYYQMEKEGLNPDRPYKDLKECFNYCPFSDSPQMYPEKSLPEFQKCMSGLFNAAIPLHNRVLEIMARGLNLENPFYFVERHRWVGTKQSQTTLRTLYYPSLADVKIKEDQVRCGEHCDYGGITLLFQDKQPGLEVENVHGKWIPAPPIEGTVVVNIGEIMQMWTSDKLIACKHRVMVPADHIDLDRQSIAFFGNPDNDAVLECIDQSNKYPPTTIIDLLNMKYEQTTTKKLNSRTY</sequence>
<dbReference type="PRINTS" id="PR00682">
    <property type="entry name" value="IPNSYNTHASE"/>
</dbReference>
<dbReference type="Pfam" id="PF14226">
    <property type="entry name" value="DIOX_N"/>
    <property type="match status" value="1"/>
</dbReference>
<dbReference type="FunFam" id="2.60.120.330:FF:000038">
    <property type="entry name" value="Si:dkey-10o6.2"/>
    <property type="match status" value="1"/>
</dbReference>
<evidence type="ECO:0000313" key="4">
    <source>
        <dbReference type="Proteomes" id="UP000007110"/>
    </source>
</evidence>
<reference evidence="3" key="2">
    <citation type="submission" date="2021-01" db="UniProtKB">
        <authorList>
            <consortium name="EnsemblMetazoa"/>
        </authorList>
    </citation>
    <scope>IDENTIFICATION</scope>
</reference>
<organism evidence="3 4">
    <name type="scientific">Strongylocentrotus purpuratus</name>
    <name type="common">Purple sea urchin</name>
    <dbReference type="NCBI Taxonomy" id="7668"/>
    <lineage>
        <taxon>Eukaryota</taxon>
        <taxon>Metazoa</taxon>
        <taxon>Echinodermata</taxon>
        <taxon>Eleutherozoa</taxon>
        <taxon>Echinozoa</taxon>
        <taxon>Echinoidea</taxon>
        <taxon>Euechinoidea</taxon>
        <taxon>Echinacea</taxon>
        <taxon>Camarodonta</taxon>
        <taxon>Echinidea</taxon>
        <taxon>Strongylocentrotidae</taxon>
        <taxon>Strongylocentrotus</taxon>
    </lineage>
</organism>
<keyword evidence="1" id="KW-0560">Oxidoreductase</keyword>
<dbReference type="OrthoDB" id="288590at2759"/>
<name>A0A7M7P6A0_STRPU</name>